<dbReference type="KEGG" id="tmar:MARIT_2826"/>
<dbReference type="PROSITE" id="PS50853">
    <property type="entry name" value="FN3"/>
    <property type="match status" value="1"/>
</dbReference>
<evidence type="ECO:0000313" key="4">
    <source>
        <dbReference type="Proteomes" id="UP000231564"/>
    </source>
</evidence>
<protein>
    <recommendedName>
        <fullName evidence="2">Fibronectin type-III domain-containing protein</fullName>
    </recommendedName>
</protein>
<dbReference type="OrthoDB" id="1521695at2"/>
<organism evidence="3 4">
    <name type="scientific">Tenacibaculum maritimum NCIMB 2154</name>
    <dbReference type="NCBI Taxonomy" id="1349785"/>
    <lineage>
        <taxon>Bacteria</taxon>
        <taxon>Pseudomonadati</taxon>
        <taxon>Bacteroidota</taxon>
        <taxon>Flavobacteriia</taxon>
        <taxon>Flavobacteriales</taxon>
        <taxon>Flavobacteriaceae</taxon>
        <taxon>Tenacibaculum</taxon>
    </lineage>
</organism>
<keyword evidence="4" id="KW-1185">Reference proteome</keyword>
<feature type="region of interest" description="Disordered" evidence="1">
    <location>
        <begin position="595"/>
        <end position="614"/>
    </location>
</feature>
<dbReference type="Gene3D" id="2.60.40.10">
    <property type="entry name" value="Immunoglobulins"/>
    <property type="match status" value="2"/>
</dbReference>
<dbReference type="CDD" id="cd00063">
    <property type="entry name" value="FN3"/>
    <property type="match status" value="1"/>
</dbReference>
<name>A0A2H1ECQ0_9FLAO</name>
<dbReference type="InterPro" id="IPR036116">
    <property type="entry name" value="FN3_sf"/>
</dbReference>
<sequence length="2011" mass="227360">MKKRIQYMMAMVWCVEKPYAVCKETIGNFMAKRQGTIDQFLKRHFLQNSLLLTVYFLLCISLTHAQRYPVQVTQTIIPPYTTKLSDYTSASDVKLRLHLLLTDVVANNKQVRLKLRIQGNGLDIRSVDFVHGASPIFLNGGVSNQYTNIDLSSYFEPNNLIGITPRQYQKSLPEGVYTFCWEVYDAFTNEQLNHPTLGCSNIYLLLNDPPFLNVPYKGDQVVAQDPMNIIFQWTPRHANASNVSYEFELRELWDTQIAPEAAFLTSPNYYTETTATTTLLYHIGKPTLLPNKRYGWRVRAVSRTGLSKNSVFKNDGYSEIYYFTYNTACYPPRYVLSEAVGKARVQIRWQGMPEHKRYHVQYKRADIPDAEWFEVYTYNTQVQISNLRAGKTYVFRVGGSCNELNDFNPLYAYSAINEFSLPAKNEKSSSYTCGIVPEIEISNTQPLQNIGINETFTAGDFPVTIKQVSGSNGRFRGVGYIVVPYLADTKLAVSFTNIRINTDYQLIEGVVSTTYDTTWGDVEDVNDWTHGGVGNTASSNVDFVVSEVQIDSNGDVLVVGENGEVLELPGGEDMVITDSNGQVWTVDEEGNVSNEGAVAEGGASNSENTNGVNSQGEATAISAKGVEVTFKKASNSKYGFDTYENSYSATKNLYRKLGKDYYISYKAVAKHDTETIVANLSITDSEIKPQDLVFKTKDGIAITKIDSTATSYTLQLKGVFDDAAIETQALVKQGAKYEVAGAFIQYQASPKNVNVVLVNTAETNTDKIKEELQDIYKQAMVNLTITEINDFKEDLDVIVPDAVIQSEESGFAAQYTEQQRAINNKLKEHPQYKNDAYYLILTNKQPTSTAERGLMPLGRQFGYIYTANCNTANCIPLTAAHELGHGVFQLKHPFSTHSYQYPEKATNWLLDYKEGTKLPFVHWQAIHNPKLRIGIFDGDQEGEQVTITDISELKEFANADGTYTFISRSGKPITVSGDITEVIFSTGDSEICSADTKDPFRIKPFGTLTRFKLKDKTYTAAWKCVSKKFMGYMTSEDEPYIDTKTNKSIDSAIVGFPAVANSAIIFKVGKLSITPEEGGNNYTSQGDYQEYDFLSQRLKEVTKFNEVSVATFEPSLSQEVQQFIIDNIDKSGFDGKKEYDNDAYVFIHATQLEKHGILKGCFKRGIPGGLLKLIVKTHFNQRTGAASYTTPQFDEGHEEVPFTNNAKSLINHWKQYDLNYYPIVAEQVKNFEILDDADHDDLIEAFRSIMNISYQNVTSDNWDCFFDKIGFEKLKIVLKSLSNADDWGNETENLLMKIFKLADGNYEREQKILDILKVENYRLLNKVVNITNDWADNNNPQFKEIIAYISKWLIKRSSKEFYIETIKKYKSWREIPFNYENYSKLNVVPTAMNNMFGFAGSNSLPYEMKTSLKEGLVNITVRTGTESGGSITGTTFKNIYSPYDCVVLDVNEGFIINGKEIKKGQLLVPSIFVHWLATNINGKNNEAFLRVFTEVIAVAAIPLTGGASSILLTIDATLATADIVFTIANNVDNQSLLGNEKFFNTWTAIYGVYNLRHLPSLISTVGSRSKTIFKYATDLVGTKTHFKKLIIDPTNKANFLEAFKKLSVEQKLDVIFRLDDLALAVKKEAELSNLGKRILYRTLVELKMECNIIFSTPKQFNIVVNATNTPYKVSLAIDYNNKRLGLGKIILNEDKTVSLVESSKWLPEGVEDVTEIAIIPNVITNVSGVNKASDIRILESSSNGNIYLSLVGGLREDIIKLQVDELLELRNIHNPNKLNHNCFTCAIKYQNEFTKGTNEVIEKIAKKYHAGVAPEEINKLIYDVFGFDNVKIHNALDFDNLTIKLDGIHQESVILVGKYEEDFIEDFTSHHAFNARRVANREWEIIDIQNGAKYDKTYIDDKFTSIEVFEVLYKDHTYISRNNLKRDLPKEVHVWVDKMPKEFLNTLEEVPYTKLQQFVREFDNKVVILSEFNKDPLLFKVWEAMERSPNIPVSIRTKITNLQNAKRVICK</sequence>
<evidence type="ECO:0000259" key="2">
    <source>
        <dbReference type="PROSITE" id="PS50853"/>
    </source>
</evidence>
<dbReference type="InterPro" id="IPR013783">
    <property type="entry name" value="Ig-like_fold"/>
</dbReference>
<dbReference type="GeneID" id="47724277"/>
<accession>A0A2H1ECQ0</accession>
<evidence type="ECO:0000256" key="1">
    <source>
        <dbReference type="SAM" id="MobiDB-lite"/>
    </source>
</evidence>
<proteinExistence type="predicted"/>
<feature type="domain" description="Fibronectin type-III" evidence="2">
    <location>
        <begin position="331"/>
        <end position="424"/>
    </location>
</feature>
<dbReference type="InterPro" id="IPR003961">
    <property type="entry name" value="FN3_dom"/>
</dbReference>
<dbReference type="RefSeq" id="WP_100211793.1">
    <property type="nucleotide sequence ID" value="NZ_CP138495.1"/>
</dbReference>
<dbReference type="Proteomes" id="UP000231564">
    <property type="component" value="Chromosome MARIT"/>
</dbReference>
<gene>
    <name evidence="3" type="ORF">MARIT_2826</name>
</gene>
<dbReference type="SUPFAM" id="SSF49265">
    <property type="entry name" value="Fibronectin type III"/>
    <property type="match status" value="1"/>
</dbReference>
<reference evidence="3 4" key="1">
    <citation type="submission" date="2016-11" db="EMBL/GenBank/DDBJ databases">
        <authorList>
            <person name="Jaros S."/>
            <person name="Januszkiewicz K."/>
            <person name="Wedrychowicz H."/>
        </authorList>
    </citation>
    <scope>NUCLEOTIDE SEQUENCE [LARGE SCALE GENOMIC DNA]</scope>
    <source>
        <strain evidence="3">NCIMB 2154T</strain>
    </source>
</reference>
<dbReference type="EMBL" id="LT634361">
    <property type="protein sequence ID" value="SFZ84602.1"/>
    <property type="molecule type" value="Genomic_DNA"/>
</dbReference>
<evidence type="ECO:0000313" key="3">
    <source>
        <dbReference type="EMBL" id="SFZ84602.1"/>
    </source>
</evidence>
<feature type="compositionally biased region" description="Polar residues" evidence="1">
    <location>
        <begin position="603"/>
        <end position="614"/>
    </location>
</feature>